<keyword evidence="3" id="KW-1185">Reference proteome</keyword>
<dbReference type="AlphaFoldDB" id="A0AAD6WMA3"/>
<dbReference type="Proteomes" id="UP001218188">
    <property type="component" value="Unassembled WGS sequence"/>
</dbReference>
<proteinExistence type="predicted"/>
<feature type="region of interest" description="Disordered" evidence="1">
    <location>
        <begin position="81"/>
        <end position="147"/>
    </location>
</feature>
<sequence>MPTSVLPMYRLNAPHALPPPQAPPPAAVLPPRQIQRGPMLALPLSTARQDLSSHHEFVPAQRQMAQTQLVRSPERRDIARSANDKHRLLGNPSASASVANRSPTPDNDRLPPNASAEQHLAHLKRTSGHSMSSRPRPLLTEIGSPSAPQLGVDGGFFSRLDHALSGDNSRATPLRRPAPLVPSQGPSLYKPGERSLSSRFTSIARTETMEPDPSSAWYPAGGSGSQLTPGAGPSSLVRKTNRQQDSSGAPLPRYDFSTSPPTQRSSNPVFQPPPPPTRANELSRRQGFTHIAPRYTDPEGPAPPATFAQTHRFEAAPRATPVPEIPARPAKTKPQVNVPERAAVHSKYAKRPVAGNAQEVRAHYAAVEVQRTVFQGVFDVFLDYLGHHCAACWARGFTDEHQLAKCEAGVAMDDDPTWGPWHGNAFCFPENYCWFCLMPEPKIGGWHTFCHPRNTCRHKNRAKPAIFALLTAEPADGLSILNCPHIPRGLFARDDGFAAFRTNSVAHLRARPAFMPVRAP</sequence>
<accession>A0AAD6WMA3</accession>
<comment type="caution">
    <text evidence="2">The sequence shown here is derived from an EMBL/GenBank/DDBJ whole genome shotgun (WGS) entry which is preliminary data.</text>
</comment>
<feature type="region of interest" description="Disordered" evidence="1">
    <location>
        <begin position="163"/>
        <end position="282"/>
    </location>
</feature>
<feature type="compositionally biased region" description="Polar residues" evidence="1">
    <location>
        <begin position="256"/>
        <end position="269"/>
    </location>
</feature>
<protein>
    <submittedName>
        <fullName evidence="2">Uncharacterized protein</fullName>
    </submittedName>
</protein>
<evidence type="ECO:0000313" key="2">
    <source>
        <dbReference type="EMBL" id="KAJ7016491.1"/>
    </source>
</evidence>
<feature type="compositionally biased region" description="Polar residues" evidence="1">
    <location>
        <begin position="92"/>
        <end position="105"/>
    </location>
</feature>
<organism evidence="2 3">
    <name type="scientific">Mycena alexandri</name>
    <dbReference type="NCBI Taxonomy" id="1745969"/>
    <lineage>
        <taxon>Eukaryota</taxon>
        <taxon>Fungi</taxon>
        <taxon>Dikarya</taxon>
        <taxon>Basidiomycota</taxon>
        <taxon>Agaricomycotina</taxon>
        <taxon>Agaricomycetes</taxon>
        <taxon>Agaricomycetidae</taxon>
        <taxon>Agaricales</taxon>
        <taxon>Marasmiineae</taxon>
        <taxon>Mycenaceae</taxon>
        <taxon>Mycena</taxon>
    </lineage>
</organism>
<gene>
    <name evidence="2" type="ORF">C8F04DRAFT_1281241</name>
</gene>
<feature type="compositionally biased region" description="Polar residues" evidence="1">
    <location>
        <begin position="195"/>
        <end position="205"/>
    </location>
</feature>
<reference evidence="2" key="1">
    <citation type="submission" date="2023-03" db="EMBL/GenBank/DDBJ databases">
        <title>Massive genome expansion in bonnet fungi (Mycena s.s.) driven by repeated elements and novel gene families across ecological guilds.</title>
        <authorList>
            <consortium name="Lawrence Berkeley National Laboratory"/>
            <person name="Harder C.B."/>
            <person name="Miyauchi S."/>
            <person name="Viragh M."/>
            <person name="Kuo A."/>
            <person name="Thoen E."/>
            <person name="Andreopoulos B."/>
            <person name="Lu D."/>
            <person name="Skrede I."/>
            <person name="Drula E."/>
            <person name="Henrissat B."/>
            <person name="Morin E."/>
            <person name="Kohler A."/>
            <person name="Barry K."/>
            <person name="LaButti K."/>
            <person name="Morin E."/>
            <person name="Salamov A."/>
            <person name="Lipzen A."/>
            <person name="Mereny Z."/>
            <person name="Hegedus B."/>
            <person name="Baldrian P."/>
            <person name="Stursova M."/>
            <person name="Weitz H."/>
            <person name="Taylor A."/>
            <person name="Grigoriev I.V."/>
            <person name="Nagy L.G."/>
            <person name="Martin F."/>
            <person name="Kauserud H."/>
        </authorList>
    </citation>
    <scope>NUCLEOTIDE SEQUENCE</scope>
    <source>
        <strain evidence="2">CBHHK200</strain>
    </source>
</reference>
<feature type="region of interest" description="Disordered" evidence="1">
    <location>
        <begin position="317"/>
        <end position="337"/>
    </location>
</feature>
<evidence type="ECO:0000256" key="1">
    <source>
        <dbReference type="SAM" id="MobiDB-lite"/>
    </source>
</evidence>
<dbReference type="EMBL" id="JARJCM010000496">
    <property type="protein sequence ID" value="KAJ7016491.1"/>
    <property type="molecule type" value="Genomic_DNA"/>
</dbReference>
<evidence type="ECO:0000313" key="3">
    <source>
        <dbReference type="Proteomes" id="UP001218188"/>
    </source>
</evidence>
<name>A0AAD6WMA3_9AGAR</name>